<evidence type="ECO:0000256" key="1">
    <source>
        <dbReference type="SAM" id="MobiDB-lite"/>
    </source>
</evidence>
<dbReference type="Proteomes" id="UP000245639">
    <property type="component" value="Unassembled WGS sequence"/>
</dbReference>
<dbReference type="PANTHER" id="PTHR33930">
    <property type="entry name" value="ALKYL HYDROPEROXIDE REDUCTASE AHPD"/>
    <property type="match status" value="1"/>
</dbReference>
<dbReference type="AlphaFoldDB" id="A0A2U1F2H0"/>
<dbReference type="NCBIfam" id="TIGR00778">
    <property type="entry name" value="ahpD_dom"/>
    <property type="match status" value="1"/>
</dbReference>
<dbReference type="EMBL" id="QEKW01000013">
    <property type="protein sequence ID" value="PVZ06371.1"/>
    <property type="molecule type" value="Genomic_DNA"/>
</dbReference>
<dbReference type="SUPFAM" id="SSF69118">
    <property type="entry name" value="AhpD-like"/>
    <property type="match status" value="1"/>
</dbReference>
<feature type="compositionally biased region" description="Basic and acidic residues" evidence="1">
    <location>
        <begin position="13"/>
        <end position="24"/>
    </location>
</feature>
<dbReference type="InterPro" id="IPR029032">
    <property type="entry name" value="AhpD-like"/>
</dbReference>
<dbReference type="OrthoDB" id="1683318at2"/>
<keyword evidence="3" id="KW-0575">Peroxidase</keyword>
<reference evidence="3 4" key="1">
    <citation type="submission" date="2018-04" db="EMBL/GenBank/DDBJ databases">
        <title>Genomic Encyclopedia of Type Strains, Phase IV (KMG-IV): sequencing the most valuable type-strain genomes for metagenomic binning, comparative biology and taxonomic classification.</title>
        <authorList>
            <person name="Goeker M."/>
        </authorList>
    </citation>
    <scope>NUCLEOTIDE SEQUENCE [LARGE SCALE GENOMIC DNA]</scope>
    <source>
        <strain evidence="3 4">DSM 45771</strain>
    </source>
</reference>
<dbReference type="GO" id="GO:0051920">
    <property type="term" value="F:peroxiredoxin activity"/>
    <property type="evidence" value="ECO:0007669"/>
    <property type="project" value="InterPro"/>
</dbReference>
<dbReference type="PANTHER" id="PTHR33930:SF2">
    <property type="entry name" value="BLR3452 PROTEIN"/>
    <property type="match status" value="1"/>
</dbReference>
<feature type="region of interest" description="Disordered" evidence="1">
    <location>
        <begin position="1"/>
        <end position="24"/>
    </location>
</feature>
<keyword evidence="4" id="KW-1185">Reference proteome</keyword>
<dbReference type="Pfam" id="PF02627">
    <property type="entry name" value="CMD"/>
    <property type="match status" value="1"/>
</dbReference>
<gene>
    <name evidence="3" type="ORF">C8D89_113109</name>
</gene>
<feature type="domain" description="Carboxymuconolactone decarboxylase-like" evidence="2">
    <location>
        <begin position="40"/>
        <end position="121"/>
    </location>
</feature>
<proteinExistence type="predicted"/>
<dbReference type="InterPro" id="IPR004675">
    <property type="entry name" value="AhpD_core"/>
</dbReference>
<protein>
    <submittedName>
        <fullName evidence="3">AhpD family alkylhydroperoxidase</fullName>
    </submittedName>
</protein>
<dbReference type="Gene3D" id="1.20.1290.10">
    <property type="entry name" value="AhpD-like"/>
    <property type="match status" value="1"/>
</dbReference>
<name>A0A2U1F2H0_9PSEU</name>
<evidence type="ECO:0000313" key="3">
    <source>
        <dbReference type="EMBL" id="PVZ06371.1"/>
    </source>
</evidence>
<sequence length="137" mass="14462">MRSALDIANDWHTPSDEPPHVRHADEDLRTQGRALRRAIPEVYRGFAGLRDAALAPGALDARTKELIALALAVAESCDGCMAAHADGAARQGASEDEVAEALGVTVMMGGGPAISSAPRAFAAFRDARGRREADTER</sequence>
<organism evidence="3 4">
    <name type="scientific">Actinomycetospora cinnamomea</name>
    <dbReference type="NCBI Taxonomy" id="663609"/>
    <lineage>
        <taxon>Bacteria</taxon>
        <taxon>Bacillati</taxon>
        <taxon>Actinomycetota</taxon>
        <taxon>Actinomycetes</taxon>
        <taxon>Pseudonocardiales</taxon>
        <taxon>Pseudonocardiaceae</taxon>
        <taxon>Actinomycetospora</taxon>
    </lineage>
</organism>
<keyword evidence="3" id="KW-0560">Oxidoreductase</keyword>
<accession>A0A2U1F2H0</accession>
<dbReference type="InterPro" id="IPR003779">
    <property type="entry name" value="CMD-like"/>
</dbReference>
<dbReference type="RefSeq" id="WP_116710123.1">
    <property type="nucleotide sequence ID" value="NZ_QEKW01000013.1"/>
</dbReference>
<comment type="caution">
    <text evidence="3">The sequence shown here is derived from an EMBL/GenBank/DDBJ whole genome shotgun (WGS) entry which is preliminary data.</text>
</comment>
<evidence type="ECO:0000313" key="4">
    <source>
        <dbReference type="Proteomes" id="UP000245639"/>
    </source>
</evidence>
<evidence type="ECO:0000259" key="2">
    <source>
        <dbReference type="Pfam" id="PF02627"/>
    </source>
</evidence>